<dbReference type="EMBL" id="JBHSGL010000005">
    <property type="protein sequence ID" value="MFC4713202.1"/>
    <property type="molecule type" value="Genomic_DNA"/>
</dbReference>
<proteinExistence type="inferred from homology"/>
<sequence length="288" mass="30140">MQTKAYIWVLFAAMLWGTTGTAQTFLVGDAHPLTIGAVRLAIGGFGLLLFVWLSGALRGARIPWLWVALSAMCMALFQPFFFSAVQLTGVAIGTVVAIGSAPAFSGVLEALIVKRRPERVWVLSTLLAITGCILLFANRDNYIVDPIGVLLALLAGLSFAGYAMCSKNVLGVMDVVPAVAIIFSLSGVGLMPFLLFLDTGYLAEPRNLLIVAYLGLAATSLAYLLFSSGLKTIPSSSAVTLSLAEPLTASILGVAVVGETLSGQSWTGVALLLGGIALLAFRKENGKA</sequence>
<accession>A0ABV9MBJ5</accession>
<feature type="transmembrane region" description="Helical" evidence="6">
    <location>
        <begin position="143"/>
        <end position="163"/>
    </location>
</feature>
<gene>
    <name evidence="8" type="ORF">ACFO5U_10035</name>
</gene>
<dbReference type="Proteomes" id="UP001595932">
    <property type="component" value="Unassembled WGS sequence"/>
</dbReference>
<protein>
    <submittedName>
        <fullName evidence="8">EamA family transporter</fullName>
    </submittedName>
</protein>
<dbReference type="InterPro" id="IPR037185">
    <property type="entry name" value="EmrE-like"/>
</dbReference>
<feature type="domain" description="EamA" evidence="7">
    <location>
        <begin position="4"/>
        <end position="136"/>
    </location>
</feature>
<evidence type="ECO:0000256" key="4">
    <source>
        <dbReference type="ARBA" id="ARBA00022989"/>
    </source>
</evidence>
<dbReference type="InterPro" id="IPR000620">
    <property type="entry name" value="EamA_dom"/>
</dbReference>
<comment type="caution">
    <text evidence="8">The sequence shown here is derived from an EMBL/GenBank/DDBJ whole genome shotgun (WGS) entry which is preliminary data.</text>
</comment>
<dbReference type="RefSeq" id="WP_377278855.1">
    <property type="nucleotide sequence ID" value="NZ_JBHSGL010000005.1"/>
</dbReference>
<feature type="transmembrane region" description="Helical" evidence="6">
    <location>
        <begin position="120"/>
        <end position="137"/>
    </location>
</feature>
<keyword evidence="9" id="KW-1185">Reference proteome</keyword>
<evidence type="ECO:0000313" key="9">
    <source>
        <dbReference type="Proteomes" id="UP001595932"/>
    </source>
</evidence>
<feature type="transmembrane region" description="Helical" evidence="6">
    <location>
        <begin position="175"/>
        <end position="196"/>
    </location>
</feature>
<feature type="transmembrane region" description="Helical" evidence="6">
    <location>
        <begin position="90"/>
        <end position="113"/>
    </location>
</feature>
<evidence type="ECO:0000256" key="5">
    <source>
        <dbReference type="ARBA" id="ARBA00023136"/>
    </source>
</evidence>
<organism evidence="8 9">
    <name type="scientific">Planococcus dechangensis</name>
    <dbReference type="NCBI Taxonomy" id="1176255"/>
    <lineage>
        <taxon>Bacteria</taxon>
        <taxon>Bacillati</taxon>
        <taxon>Bacillota</taxon>
        <taxon>Bacilli</taxon>
        <taxon>Bacillales</taxon>
        <taxon>Caryophanaceae</taxon>
        <taxon>Planococcus</taxon>
    </lineage>
</organism>
<feature type="transmembrane region" description="Helical" evidence="6">
    <location>
        <begin position="32"/>
        <end position="52"/>
    </location>
</feature>
<feature type="transmembrane region" description="Helical" evidence="6">
    <location>
        <begin position="263"/>
        <end position="281"/>
    </location>
</feature>
<evidence type="ECO:0000256" key="1">
    <source>
        <dbReference type="ARBA" id="ARBA00004127"/>
    </source>
</evidence>
<dbReference type="InterPro" id="IPR050638">
    <property type="entry name" value="AA-Vitamin_Transporters"/>
</dbReference>
<dbReference type="Gene3D" id="1.10.3730.20">
    <property type="match status" value="1"/>
</dbReference>
<dbReference type="SUPFAM" id="SSF103481">
    <property type="entry name" value="Multidrug resistance efflux transporter EmrE"/>
    <property type="match status" value="2"/>
</dbReference>
<keyword evidence="5 6" id="KW-0472">Membrane</keyword>
<feature type="domain" description="EamA" evidence="7">
    <location>
        <begin position="147"/>
        <end position="280"/>
    </location>
</feature>
<dbReference type="PANTHER" id="PTHR32322">
    <property type="entry name" value="INNER MEMBRANE TRANSPORTER"/>
    <property type="match status" value="1"/>
</dbReference>
<evidence type="ECO:0000313" key="8">
    <source>
        <dbReference type="EMBL" id="MFC4713202.1"/>
    </source>
</evidence>
<name>A0ABV9MBJ5_9BACL</name>
<evidence type="ECO:0000256" key="3">
    <source>
        <dbReference type="ARBA" id="ARBA00022692"/>
    </source>
</evidence>
<reference evidence="9" key="1">
    <citation type="journal article" date="2019" name="Int. J. Syst. Evol. Microbiol.">
        <title>The Global Catalogue of Microorganisms (GCM) 10K type strain sequencing project: providing services to taxonomists for standard genome sequencing and annotation.</title>
        <authorList>
            <consortium name="The Broad Institute Genomics Platform"/>
            <consortium name="The Broad Institute Genome Sequencing Center for Infectious Disease"/>
            <person name="Wu L."/>
            <person name="Ma J."/>
        </authorList>
    </citation>
    <scope>NUCLEOTIDE SEQUENCE [LARGE SCALE GENOMIC DNA]</scope>
    <source>
        <strain evidence="9">CGMCC 1.12151</strain>
    </source>
</reference>
<comment type="similarity">
    <text evidence="2">Belongs to the EamA transporter family.</text>
</comment>
<comment type="subcellular location">
    <subcellularLocation>
        <location evidence="1">Endomembrane system</location>
        <topology evidence="1">Multi-pass membrane protein</topology>
    </subcellularLocation>
</comment>
<feature type="transmembrane region" description="Helical" evidence="6">
    <location>
        <begin position="64"/>
        <end position="84"/>
    </location>
</feature>
<feature type="transmembrane region" description="Helical" evidence="6">
    <location>
        <begin position="238"/>
        <end position="257"/>
    </location>
</feature>
<keyword evidence="3 6" id="KW-0812">Transmembrane</keyword>
<evidence type="ECO:0000256" key="2">
    <source>
        <dbReference type="ARBA" id="ARBA00007362"/>
    </source>
</evidence>
<feature type="transmembrane region" description="Helical" evidence="6">
    <location>
        <begin position="208"/>
        <end position="226"/>
    </location>
</feature>
<evidence type="ECO:0000256" key="6">
    <source>
        <dbReference type="SAM" id="Phobius"/>
    </source>
</evidence>
<keyword evidence="4 6" id="KW-1133">Transmembrane helix</keyword>
<evidence type="ECO:0000259" key="7">
    <source>
        <dbReference type="Pfam" id="PF00892"/>
    </source>
</evidence>
<dbReference type="Pfam" id="PF00892">
    <property type="entry name" value="EamA"/>
    <property type="match status" value="2"/>
</dbReference>
<dbReference type="PANTHER" id="PTHR32322:SF2">
    <property type="entry name" value="EAMA DOMAIN-CONTAINING PROTEIN"/>
    <property type="match status" value="1"/>
</dbReference>